<evidence type="ECO:0000259" key="6">
    <source>
        <dbReference type="PROSITE" id="PS50949"/>
    </source>
</evidence>
<dbReference type="EMBL" id="ASGY01000092">
    <property type="protein sequence ID" value="KGE67389.1"/>
    <property type="molecule type" value="Genomic_DNA"/>
</dbReference>
<dbReference type="InterPro" id="IPR051446">
    <property type="entry name" value="HTH_trans_reg/aminotransferase"/>
</dbReference>
<evidence type="ECO:0000256" key="5">
    <source>
        <dbReference type="ARBA" id="ARBA00023163"/>
    </source>
</evidence>
<name>A0A0A1Z2E1_PSEFL</name>
<accession>A0A0A1Z2E1</accession>
<dbReference type="GO" id="GO:0030170">
    <property type="term" value="F:pyridoxal phosphate binding"/>
    <property type="evidence" value="ECO:0007669"/>
    <property type="project" value="InterPro"/>
</dbReference>
<dbReference type="CDD" id="cd00609">
    <property type="entry name" value="AAT_like"/>
    <property type="match status" value="1"/>
</dbReference>
<dbReference type="Gene3D" id="3.90.1150.10">
    <property type="entry name" value="Aspartate Aminotransferase, domain 1"/>
    <property type="match status" value="1"/>
</dbReference>
<dbReference type="GO" id="GO:0003700">
    <property type="term" value="F:DNA-binding transcription factor activity"/>
    <property type="evidence" value="ECO:0007669"/>
    <property type="project" value="InterPro"/>
</dbReference>
<comment type="similarity">
    <text evidence="1">In the C-terminal section; belongs to the class-I pyridoxal-phosphate-dependent aminotransferase family.</text>
</comment>
<dbReference type="SUPFAM" id="SSF53383">
    <property type="entry name" value="PLP-dependent transferases"/>
    <property type="match status" value="1"/>
</dbReference>
<dbReference type="InterPro" id="IPR015422">
    <property type="entry name" value="PyrdxlP-dep_Trfase_small"/>
</dbReference>
<dbReference type="OrthoDB" id="9802328at2"/>
<gene>
    <name evidence="7" type="ORF">K814_0113680</name>
</gene>
<dbReference type="CDD" id="cd07377">
    <property type="entry name" value="WHTH_GntR"/>
    <property type="match status" value="1"/>
</dbReference>
<evidence type="ECO:0000313" key="7">
    <source>
        <dbReference type="EMBL" id="KGE67389.1"/>
    </source>
</evidence>
<dbReference type="SUPFAM" id="SSF46785">
    <property type="entry name" value="Winged helix' DNA-binding domain"/>
    <property type="match status" value="1"/>
</dbReference>
<evidence type="ECO:0000256" key="1">
    <source>
        <dbReference type="ARBA" id="ARBA00005384"/>
    </source>
</evidence>
<keyword evidence="3" id="KW-0805">Transcription regulation</keyword>
<dbReference type="InterPro" id="IPR004839">
    <property type="entry name" value="Aminotransferase_I/II_large"/>
</dbReference>
<dbReference type="RefSeq" id="WP_038846216.1">
    <property type="nucleotide sequence ID" value="NZ_ASGY01000092.1"/>
</dbReference>
<keyword evidence="4" id="KW-0238">DNA-binding</keyword>
<dbReference type="GO" id="GO:0003677">
    <property type="term" value="F:DNA binding"/>
    <property type="evidence" value="ECO:0007669"/>
    <property type="project" value="UniProtKB-KW"/>
</dbReference>
<dbReference type="Gene3D" id="3.40.640.10">
    <property type="entry name" value="Type I PLP-dependent aspartate aminotransferase-like (Major domain)"/>
    <property type="match status" value="1"/>
</dbReference>
<dbReference type="InterPro" id="IPR000524">
    <property type="entry name" value="Tscrpt_reg_HTH_GntR"/>
</dbReference>
<dbReference type="InterPro" id="IPR036390">
    <property type="entry name" value="WH_DNA-bd_sf"/>
</dbReference>
<evidence type="ECO:0000256" key="3">
    <source>
        <dbReference type="ARBA" id="ARBA00023015"/>
    </source>
</evidence>
<comment type="caution">
    <text evidence="7">The sequence shown here is derived from an EMBL/GenBank/DDBJ whole genome shotgun (WGS) entry which is preliminary data.</text>
</comment>
<feature type="domain" description="HTH gntR-type" evidence="6">
    <location>
        <begin position="12"/>
        <end position="80"/>
    </location>
</feature>
<keyword evidence="5" id="KW-0804">Transcription</keyword>
<dbReference type="SMART" id="SM00345">
    <property type="entry name" value="HTH_GNTR"/>
    <property type="match status" value="1"/>
</dbReference>
<proteinExistence type="inferred from homology"/>
<dbReference type="InterPro" id="IPR036388">
    <property type="entry name" value="WH-like_DNA-bd_sf"/>
</dbReference>
<dbReference type="AlphaFoldDB" id="A0A0A1Z2E1"/>
<keyword evidence="2" id="KW-0663">Pyridoxal phosphate</keyword>
<dbReference type="Proteomes" id="UP000030060">
    <property type="component" value="Unassembled WGS sequence"/>
</dbReference>
<evidence type="ECO:0000313" key="8">
    <source>
        <dbReference type="Proteomes" id="UP000030060"/>
    </source>
</evidence>
<dbReference type="Pfam" id="PF00155">
    <property type="entry name" value="Aminotran_1_2"/>
    <property type="match status" value="1"/>
</dbReference>
<dbReference type="Pfam" id="PF00392">
    <property type="entry name" value="GntR"/>
    <property type="match status" value="1"/>
</dbReference>
<dbReference type="InterPro" id="IPR015424">
    <property type="entry name" value="PyrdxlP-dep_Trfase"/>
</dbReference>
<dbReference type="InterPro" id="IPR015421">
    <property type="entry name" value="PyrdxlP-dep_Trfase_major"/>
</dbReference>
<dbReference type="PANTHER" id="PTHR46577">
    <property type="entry name" value="HTH-TYPE TRANSCRIPTIONAL REGULATORY PROTEIN GABR"/>
    <property type="match status" value="1"/>
</dbReference>
<organism evidence="7 8">
    <name type="scientific">Pseudomonas fluorescens LMG 5329</name>
    <dbReference type="NCBI Taxonomy" id="1324332"/>
    <lineage>
        <taxon>Bacteria</taxon>
        <taxon>Pseudomonadati</taxon>
        <taxon>Pseudomonadota</taxon>
        <taxon>Gammaproteobacteria</taxon>
        <taxon>Pseudomonadales</taxon>
        <taxon>Pseudomonadaceae</taxon>
        <taxon>Pseudomonas</taxon>
    </lineage>
</organism>
<reference evidence="7 8" key="1">
    <citation type="journal article" date="2013" name="Genome Announc.">
        <title>Draft Genome Sequence of Pseudomonas fluorescens LMG 5329, a White Line-Inducing Principle-Producing Bioindicator for the Mushroom Pathogen Pseudomonas tolaasii.</title>
        <authorList>
            <person name="Ghequire M.G."/>
            <person name="Rokni-Zadeh H."/>
            <person name="Zarrineh P."/>
            <person name="De Mot R."/>
        </authorList>
    </citation>
    <scope>NUCLEOTIDE SEQUENCE [LARGE SCALE GENOMIC DNA]</scope>
    <source>
        <strain evidence="7 8">LMG 5329</strain>
    </source>
</reference>
<dbReference type="Gene3D" id="1.10.10.10">
    <property type="entry name" value="Winged helix-like DNA-binding domain superfamily/Winged helix DNA-binding domain"/>
    <property type="match status" value="1"/>
</dbReference>
<dbReference type="PANTHER" id="PTHR46577:SF2">
    <property type="entry name" value="TRANSCRIPTIONAL REGULATORY PROTEIN"/>
    <property type="match status" value="1"/>
</dbReference>
<dbReference type="PROSITE" id="PS50949">
    <property type="entry name" value="HTH_GNTR"/>
    <property type="match status" value="1"/>
</dbReference>
<evidence type="ECO:0000256" key="2">
    <source>
        <dbReference type="ARBA" id="ARBA00022898"/>
    </source>
</evidence>
<evidence type="ECO:0000256" key="4">
    <source>
        <dbReference type="ARBA" id="ARBA00023125"/>
    </source>
</evidence>
<protein>
    <submittedName>
        <fullName evidence="7">GntR family transcriptional regulator</fullName>
    </submittedName>
</protein>
<sequence length="467" mass="51388">MFVSAIAFVEGAPKVQQIVEAFSQAIENGEWAPGSKLPSVRALTETLGVSKFTLNEALDRLRGRNLLTSSQGRGYFVAIDHPRPTTSNWVDLLPQDLLSVLRRPLATVYGDLRPGGGHLPETWLDSEALRQTLRSVVRAPSLRIASLGTPAGLLPLRQALQQKLHGEGLSVSVEQIITTPNTVQGLDMLMRLLARPGDTVLLDAPCYFNFHANLALHGVKVVTIPRRPDGFDFTALEHLLAEHRPSLYLTTSVLHNPTGHSFSPGQAFRLLQLTQQYHCHIIEDDLYGDLHPNPPPRLAALAGLDQVTYLSGFSKILSANARVSFVVAAPQLAANLTNMKLMSGGVTSELFEQIVYRMLSEGSYAKHRKRMVQRLMEAGGRVEQWLKRCGCELPMGYEGGMFIWARLPPGVNGERLAQAALKQGMVLAPGALFGYDPAQRDSMRFNVAHTDEPQVQRLFETLLRNAG</sequence>